<dbReference type="GO" id="GO:0008641">
    <property type="term" value="F:ubiquitin-like modifier activating enzyme activity"/>
    <property type="evidence" value="ECO:0007669"/>
    <property type="project" value="InterPro"/>
</dbReference>
<keyword evidence="5" id="KW-1185">Reference proteome</keyword>
<dbReference type="AlphaFoldDB" id="A0A317TXU0"/>
<reference evidence="2 4" key="1">
    <citation type="submission" date="2018-05" db="EMBL/GenBank/DDBJ databases">
        <title>Legionella qingyii sp.nov., whole genome shotgun sequence.</title>
        <authorList>
            <person name="Wu H."/>
            <person name="Zhu Q."/>
            <person name="Hu C."/>
        </authorList>
    </citation>
    <scope>NUCLEOTIDE SEQUENCE [LARGE SCALE GENOMIC DNA]</scope>
    <source>
        <strain evidence="2 4">HEB18</strain>
    </source>
</reference>
<proteinExistence type="predicted"/>
<organism evidence="2 4">
    <name type="scientific">Legionella qingyii</name>
    <dbReference type="NCBI Taxonomy" id="2184757"/>
    <lineage>
        <taxon>Bacteria</taxon>
        <taxon>Pseudomonadati</taxon>
        <taxon>Pseudomonadota</taxon>
        <taxon>Gammaproteobacteria</taxon>
        <taxon>Legionellales</taxon>
        <taxon>Legionellaceae</taxon>
        <taxon>Legionella</taxon>
    </lineage>
</organism>
<keyword evidence="3" id="KW-0548">Nucleotidyltransferase</keyword>
<protein>
    <submittedName>
        <fullName evidence="3">ThiF family adenylyltransferase</fullName>
    </submittedName>
</protein>
<dbReference type="Pfam" id="PF00899">
    <property type="entry name" value="ThiF"/>
    <property type="match status" value="1"/>
</dbReference>
<feature type="domain" description="THIF-type NAD/FAD binding fold" evidence="1">
    <location>
        <begin position="3"/>
        <end position="226"/>
    </location>
</feature>
<dbReference type="Gene3D" id="3.40.50.720">
    <property type="entry name" value="NAD(P)-binding Rossmann-like Domain"/>
    <property type="match status" value="1"/>
</dbReference>
<dbReference type="EMBL" id="QHJG01000035">
    <property type="protein sequence ID" value="PWY54403.1"/>
    <property type="molecule type" value="Genomic_DNA"/>
</dbReference>
<dbReference type="GO" id="GO:0061504">
    <property type="term" value="P:cyclic threonylcarbamoyladenosine biosynthetic process"/>
    <property type="evidence" value="ECO:0007669"/>
    <property type="project" value="TreeGrafter"/>
</dbReference>
<evidence type="ECO:0000313" key="4">
    <source>
        <dbReference type="Proteomes" id="UP000247152"/>
    </source>
</evidence>
<dbReference type="InterPro" id="IPR000594">
    <property type="entry name" value="ThiF_NAD_FAD-bd"/>
</dbReference>
<sequence length="251" mass="28066">MCEVKILIAGCGLGSYIAEALVRLGCSNFILVDHDTIDIHNLNRQNFIYTDIGHFKSERLKKRMQLINPAINVECIIEPISKENARKLVENADIIIDTIDFLSVKGLVALYEQCYLQSKPVISSINAGWGAIAFYIPASNQTKNWFKEIFNISSVDTAEPMEYAYYYKQLIYRIKPHLPEEVSTNLINVFDLMAENKPCPASQLSAGAFASASLCATIFYRVLANKEIVALPYAMALDMNIIALNPAFPLS</sequence>
<dbReference type="GO" id="GO:0061503">
    <property type="term" value="F:tRNA threonylcarbamoyladenosine dehydratase"/>
    <property type="evidence" value="ECO:0007669"/>
    <property type="project" value="TreeGrafter"/>
</dbReference>
<evidence type="ECO:0000313" key="2">
    <source>
        <dbReference type="EMBL" id="PWY54403.1"/>
    </source>
</evidence>
<dbReference type="InterPro" id="IPR035985">
    <property type="entry name" value="Ubiquitin-activating_enz"/>
</dbReference>
<gene>
    <name evidence="2" type="ORF">DGG96_17150</name>
    <name evidence="3" type="ORF">ELY20_09095</name>
</gene>
<dbReference type="Proteomes" id="UP000247152">
    <property type="component" value="Unassembled WGS sequence"/>
</dbReference>
<dbReference type="GO" id="GO:0016779">
    <property type="term" value="F:nucleotidyltransferase activity"/>
    <property type="evidence" value="ECO:0007669"/>
    <property type="project" value="UniProtKB-KW"/>
</dbReference>
<accession>A0A317TXU0</accession>
<dbReference type="InterPro" id="IPR045886">
    <property type="entry name" value="ThiF/MoeB/HesA"/>
</dbReference>
<dbReference type="PANTHER" id="PTHR43267">
    <property type="entry name" value="TRNA THREONYLCARBAMOYLADENOSINE DEHYDRATASE"/>
    <property type="match status" value="1"/>
</dbReference>
<evidence type="ECO:0000313" key="5">
    <source>
        <dbReference type="Proteomes" id="UP000287374"/>
    </source>
</evidence>
<keyword evidence="3" id="KW-0808">Transferase</keyword>
<dbReference type="RefSeq" id="WP_110143768.1">
    <property type="nucleotide sequence ID" value="NZ_QHJG01000035.1"/>
</dbReference>
<comment type="caution">
    <text evidence="2">The sequence shown here is derived from an EMBL/GenBank/DDBJ whole genome shotgun (WGS) entry which is preliminary data.</text>
</comment>
<dbReference type="SUPFAM" id="SSF69572">
    <property type="entry name" value="Activating enzymes of the ubiquitin-like proteins"/>
    <property type="match status" value="1"/>
</dbReference>
<evidence type="ECO:0000259" key="1">
    <source>
        <dbReference type="Pfam" id="PF00899"/>
    </source>
</evidence>
<name>A0A317TXU0_9GAMM</name>
<dbReference type="Proteomes" id="UP000287374">
    <property type="component" value="Unassembled WGS sequence"/>
</dbReference>
<dbReference type="EMBL" id="RZGX01000010">
    <property type="protein sequence ID" value="RUR22866.1"/>
    <property type="molecule type" value="Genomic_DNA"/>
</dbReference>
<reference evidence="3 5" key="2">
    <citation type="submission" date="2018-12" db="EMBL/GenBank/DDBJ databases">
        <title>Legionella sp,whole genome shotgun sequence.</title>
        <authorList>
            <person name="Wu H."/>
        </authorList>
    </citation>
    <scope>NUCLEOTIDE SEQUENCE [LARGE SCALE GENOMIC DNA]</scope>
    <source>
        <strain evidence="3">Km489</strain>
        <strain evidence="5">km489</strain>
    </source>
</reference>
<dbReference type="OrthoDB" id="9804286at2"/>
<evidence type="ECO:0000313" key="3">
    <source>
        <dbReference type="EMBL" id="RUR22866.1"/>
    </source>
</evidence>
<dbReference type="PANTHER" id="PTHR43267:SF1">
    <property type="entry name" value="TRNA THREONYLCARBAMOYLADENOSINE DEHYDRATASE"/>
    <property type="match status" value="1"/>
</dbReference>